<feature type="signal peptide" evidence="2">
    <location>
        <begin position="1"/>
        <end position="21"/>
    </location>
</feature>
<protein>
    <submittedName>
        <fullName evidence="3">Outer membrane efflux protein</fullName>
    </submittedName>
</protein>
<dbReference type="PANTHER" id="PTHR30203">
    <property type="entry name" value="OUTER MEMBRANE CATION EFFLUX PROTEIN"/>
    <property type="match status" value="1"/>
</dbReference>
<name>I0KAD2_9BACT</name>
<dbReference type="Pfam" id="PF02321">
    <property type="entry name" value="OEP"/>
    <property type="match status" value="1"/>
</dbReference>
<proteinExistence type="inferred from homology"/>
<dbReference type="HOGENOM" id="CLU_012817_14_4_10"/>
<comment type="similarity">
    <text evidence="1">Belongs to the outer membrane factor (OMF) (TC 1.B.17) family.</text>
</comment>
<feature type="chain" id="PRO_5003631236" evidence="2">
    <location>
        <begin position="22"/>
        <end position="437"/>
    </location>
</feature>
<dbReference type="RefSeq" id="WP_015332184.1">
    <property type="nucleotide sequence ID" value="NC_020054.1"/>
</dbReference>
<dbReference type="EMBL" id="HE796683">
    <property type="protein sequence ID" value="CCH01085.1"/>
    <property type="molecule type" value="Genomic_DNA"/>
</dbReference>
<evidence type="ECO:0000256" key="1">
    <source>
        <dbReference type="ARBA" id="ARBA00007613"/>
    </source>
</evidence>
<accession>I0KAD2</accession>
<organism evidence="3 4">
    <name type="scientific">Fibrella aestuarina BUZ 2</name>
    <dbReference type="NCBI Taxonomy" id="1166018"/>
    <lineage>
        <taxon>Bacteria</taxon>
        <taxon>Pseudomonadati</taxon>
        <taxon>Bacteroidota</taxon>
        <taxon>Cytophagia</taxon>
        <taxon>Cytophagales</taxon>
        <taxon>Spirosomataceae</taxon>
        <taxon>Fibrella</taxon>
    </lineage>
</organism>
<evidence type="ECO:0000313" key="4">
    <source>
        <dbReference type="Proteomes" id="UP000011058"/>
    </source>
</evidence>
<dbReference type="InterPro" id="IPR010131">
    <property type="entry name" value="MdtP/NodT-like"/>
</dbReference>
<dbReference type="eggNOG" id="COG1538">
    <property type="taxonomic scope" value="Bacteria"/>
</dbReference>
<dbReference type="GO" id="GO:0015562">
    <property type="term" value="F:efflux transmembrane transporter activity"/>
    <property type="evidence" value="ECO:0007669"/>
    <property type="project" value="InterPro"/>
</dbReference>
<dbReference type="AlphaFoldDB" id="I0KAD2"/>
<dbReference type="KEGG" id="fae:FAES_3076"/>
<keyword evidence="4" id="KW-1185">Reference proteome</keyword>
<dbReference type="Proteomes" id="UP000011058">
    <property type="component" value="Chromosome"/>
</dbReference>
<dbReference type="OrthoDB" id="9791261at2"/>
<evidence type="ECO:0000313" key="3">
    <source>
        <dbReference type="EMBL" id="CCH01085.1"/>
    </source>
</evidence>
<evidence type="ECO:0000256" key="2">
    <source>
        <dbReference type="SAM" id="SignalP"/>
    </source>
</evidence>
<dbReference type="PATRIC" id="fig|1166018.3.peg.4846"/>
<reference evidence="3 4" key="1">
    <citation type="journal article" date="2012" name="J. Bacteriol.">
        <title>Genome Sequence of Fibrella aestuarina BUZ 2T, a Filamentous Marine Bacterium.</title>
        <authorList>
            <person name="Filippini M."/>
            <person name="Qi W."/>
            <person name="Blom J."/>
            <person name="Goesmann A."/>
            <person name="Smits T.H."/>
            <person name="Bagheri H.C."/>
        </authorList>
    </citation>
    <scope>NUCLEOTIDE SEQUENCE [LARGE SCALE GENOMIC DNA]</scope>
    <source>
        <strain evidence="4">BUZ 2T</strain>
    </source>
</reference>
<gene>
    <name evidence="3" type="primary">czcC3</name>
    <name evidence="3" type="ORF">FAES_3076</name>
</gene>
<dbReference type="STRING" id="1166018.FAES_3076"/>
<sequence>MRRLFFFLLSGLLGLTSGANAGPSQSAPGVDAPGESTPGLDSLVVTLRQADSLFLRNNLLLLAERFRIDAARAQVLQASLYDNPVVELELSAYNAPARRVLDVGREGQKILSVNQLLYTAGKRNKRIALATEAARLSEYELLDLLRNLRFELRSRFYSLYFRQQTLRHFEQQLGTLQTTVTAYETQYNRSNVSLRELLRLKALLFQLSNDRTDLIFQLADDQLALQTLVSTTQPIRPRVVDEALSRYRMPTQPDDSLRVQATRNRPDLKATESLTRQAELNLTLQRALAKPDLRVGGTYDQAGSYVQHYVGLTISTDLPLFNRNQGAIEVARNQIGYQRQLQRQKEQQIGNEVTTALLKVREVERRVQSVERPFAEQFEQLNRGVVTNFQKGNLTLLEFVDLIETYTASIQQINRLKAERVSAYEELNYLIGNDLAN</sequence>
<dbReference type="Gene3D" id="1.20.1600.10">
    <property type="entry name" value="Outer membrane efflux proteins (OEP)"/>
    <property type="match status" value="1"/>
</dbReference>
<dbReference type="PANTHER" id="PTHR30203:SF23">
    <property type="entry name" value="OUTER MEMBRANE EFFLUX PROTEIN"/>
    <property type="match status" value="1"/>
</dbReference>
<keyword evidence="2" id="KW-0732">Signal</keyword>
<dbReference type="SUPFAM" id="SSF56954">
    <property type="entry name" value="Outer membrane efflux proteins (OEP)"/>
    <property type="match status" value="1"/>
</dbReference>
<dbReference type="InterPro" id="IPR003423">
    <property type="entry name" value="OMP_efflux"/>
</dbReference>